<sequence>MVLLKAFASTISNVYHLSRRIPCWIQLGLITQVFPRSSTVAFGEVERVASDHAETEVPGVHEQGNGSSESQAVGLIGAGNTRPARTLRARALEEAWDAVAQARESIRLIETQLMRKYGNLFGGGGEVSQSQEPPSKGKEKDLREWGALGILKKELEVEEQWARLEEYQNSGSVAAGAG</sequence>
<evidence type="ECO:0000313" key="3">
    <source>
        <dbReference type="Proteomes" id="UP000724874"/>
    </source>
</evidence>
<evidence type="ECO:0000313" key="2">
    <source>
        <dbReference type="EMBL" id="KAF8881848.1"/>
    </source>
</evidence>
<name>A0A9P5NGD5_GYMJU</name>
<reference evidence="2" key="1">
    <citation type="submission" date="2020-11" db="EMBL/GenBank/DDBJ databases">
        <authorList>
            <consortium name="DOE Joint Genome Institute"/>
            <person name="Ahrendt S."/>
            <person name="Riley R."/>
            <person name="Andreopoulos W."/>
            <person name="LaButti K."/>
            <person name="Pangilinan J."/>
            <person name="Ruiz-duenas F.J."/>
            <person name="Barrasa J.M."/>
            <person name="Sanchez-Garcia M."/>
            <person name="Camarero S."/>
            <person name="Miyauchi S."/>
            <person name="Serrano A."/>
            <person name="Linde D."/>
            <person name="Babiker R."/>
            <person name="Drula E."/>
            <person name="Ayuso-Fernandez I."/>
            <person name="Pacheco R."/>
            <person name="Padilla G."/>
            <person name="Ferreira P."/>
            <person name="Barriuso J."/>
            <person name="Kellner H."/>
            <person name="Castanera R."/>
            <person name="Alfaro M."/>
            <person name="Ramirez L."/>
            <person name="Pisabarro A.G."/>
            <person name="Kuo A."/>
            <person name="Tritt A."/>
            <person name="Lipzen A."/>
            <person name="He G."/>
            <person name="Yan M."/>
            <person name="Ng V."/>
            <person name="Cullen D."/>
            <person name="Martin F."/>
            <person name="Rosso M.-N."/>
            <person name="Henrissat B."/>
            <person name="Hibbett D."/>
            <person name="Martinez A.T."/>
            <person name="Grigoriev I.V."/>
        </authorList>
    </citation>
    <scope>NUCLEOTIDE SEQUENCE</scope>
    <source>
        <strain evidence="2">AH 44721</strain>
    </source>
</reference>
<evidence type="ECO:0000256" key="1">
    <source>
        <dbReference type="SAM" id="MobiDB-lite"/>
    </source>
</evidence>
<proteinExistence type="predicted"/>
<feature type="region of interest" description="Disordered" evidence="1">
    <location>
        <begin position="51"/>
        <end position="76"/>
    </location>
</feature>
<accession>A0A9P5NGD5</accession>
<protein>
    <submittedName>
        <fullName evidence="2">Uncharacterized protein</fullName>
    </submittedName>
</protein>
<gene>
    <name evidence="2" type="ORF">CPB84DRAFT_1827985</name>
</gene>
<dbReference type="Proteomes" id="UP000724874">
    <property type="component" value="Unassembled WGS sequence"/>
</dbReference>
<organism evidence="2 3">
    <name type="scientific">Gymnopilus junonius</name>
    <name type="common">Spectacular rustgill mushroom</name>
    <name type="synonym">Gymnopilus spectabilis subsp. junonius</name>
    <dbReference type="NCBI Taxonomy" id="109634"/>
    <lineage>
        <taxon>Eukaryota</taxon>
        <taxon>Fungi</taxon>
        <taxon>Dikarya</taxon>
        <taxon>Basidiomycota</taxon>
        <taxon>Agaricomycotina</taxon>
        <taxon>Agaricomycetes</taxon>
        <taxon>Agaricomycetidae</taxon>
        <taxon>Agaricales</taxon>
        <taxon>Agaricineae</taxon>
        <taxon>Hymenogastraceae</taxon>
        <taxon>Gymnopilus</taxon>
    </lineage>
</organism>
<comment type="caution">
    <text evidence="2">The sequence shown here is derived from an EMBL/GenBank/DDBJ whole genome shotgun (WGS) entry which is preliminary data.</text>
</comment>
<feature type="region of interest" description="Disordered" evidence="1">
    <location>
        <begin position="122"/>
        <end position="143"/>
    </location>
</feature>
<dbReference type="EMBL" id="JADNYJ010000128">
    <property type="protein sequence ID" value="KAF8881848.1"/>
    <property type="molecule type" value="Genomic_DNA"/>
</dbReference>
<keyword evidence="3" id="KW-1185">Reference proteome</keyword>
<dbReference type="AlphaFoldDB" id="A0A9P5NGD5"/>